<gene>
    <name evidence="3" type="ORF">D3Z39_01445</name>
</gene>
<dbReference type="Proteomes" id="UP000446348">
    <property type="component" value="Unassembled WGS sequence"/>
</dbReference>
<dbReference type="InterPro" id="IPR032791">
    <property type="entry name" value="YhfZ_C"/>
</dbReference>
<sequence length="328" mass="36429">MLPLDYRKLYIVFIRKGERMRGLTNKQDAVRRVLAREFITMIFRGENNKLSGIKEYADRFGVGAGTVQGALADLKAAGAVSLKACGAQGTYIESVDRGRLLEMCEYDIFIGLLPLDSSLCVKGMATGIFEAFTEYRLPIHILFARGSRNRAGILLREKCDFVVMSLCAFSYMHKNAPDERRDLCSIGTISGYPSEHVFITKKGAPFSMAKTQVAYDAFSYDQIAIMESLGKQQNPYGECLGVQLPELVRRGEVESALVERKSLGGTDDFDVHPIKHLPAQMEKALGESVVAVRGSDHNLSDLLSLVLTSGLVRQVQQEILDEKRIVTY</sequence>
<evidence type="ECO:0000259" key="2">
    <source>
        <dbReference type="Pfam" id="PF14503"/>
    </source>
</evidence>
<dbReference type="Pfam" id="PF14503">
    <property type="entry name" value="YhfZ_C"/>
    <property type="match status" value="1"/>
</dbReference>
<dbReference type="AlphaFoldDB" id="A0A845RF04"/>
<evidence type="ECO:0000259" key="1">
    <source>
        <dbReference type="Pfam" id="PF14502"/>
    </source>
</evidence>
<feature type="domain" description="Uncharacterised protein YhfZ C-terminal" evidence="2">
    <location>
        <begin position="96"/>
        <end position="328"/>
    </location>
</feature>
<dbReference type="Pfam" id="PF14502">
    <property type="entry name" value="HTH_41"/>
    <property type="match status" value="1"/>
</dbReference>
<dbReference type="Gene3D" id="3.40.190.10">
    <property type="entry name" value="Periplasmic binding protein-like II"/>
    <property type="match status" value="2"/>
</dbReference>
<protein>
    <recommendedName>
        <fullName evidence="5">HTH gntR-type domain-containing protein</fullName>
    </recommendedName>
</protein>
<evidence type="ECO:0008006" key="5">
    <source>
        <dbReference type="Google" id="ProtNLM"/>
    </source>
</evidence>
<organism evidence="3 4">
    <name type="scientific">Anaerotruncus colihominis</name>
    <dbReference type="NCBI Taxonomy" id="169435"/>
    <lineage>
        <taxon>Bacteria</taxon>
        <taxon>Bacillati</taxon>
        <taxon>Bacillota</taxon>
        <taxon>Clostridia</taxon>
        <taxon>Eubacteriales</taxon>
        <taxon>Oscillospiraceae</taxon>
        <taxon>Anaerotruncus</taxon>
    </lineage>
</organism>
<feature type="domain" description="YhfZ helix-turn-helix" evidence="1">
    <location>
        <begin position="48"/>
        <end position="92"/>
    </location>
</feature>
<name>A0A845RF04_9FIRM</name>
<reference evidence="3 4" key="1">
    <citation type="submission" date="2018-08" db="EMBL/GenBank/DDBJ databases">
        <title>Murine metabolic-syndrome-specific gut microbial biobank.</title>
        <authorList>
            <person name="Liu C."/>
        </authorList>
    </citation>
    <scope>NUCLEOTIDE SEQUENCE [LARGE SCALE GENOMIC DNA]</scope>
    <source>
        <strain evidence="3 4">X69</strain>
    </source>
</reference>
<accession>A0A845RF04</accession>
<comment type="caution">
    <text evidence="3">The sequence shown here is derived from an EMBL/GenBank/DDBJ whole genome shotgun (WGS) entry which is preliminary data.</text>
</comment>
<dbReference type="InterPro" id="IPR041444">
    <property type="entry name" value="HTH_41"/>
</dbReference>
<evidence type="ECO:0000313" key="4">
    <source>
        <dbReference type="Proteomes" id="UP000446348"/>
    </source>
</evidence>
<dbReference type="SUPFAM" id="SSF53850">
    <property type="entry name" value="Periplasmic binding protein-like II"/>
    <property type="match status" value="1"/>
</dbReference>
<dbReference type="EMBL" id="QXWZ01000002">
    <property type="protein sequence ID" value="NBI77548.1"/>
    <property type="molecule type" value="Genomic_DNA"/>
</dbReference>
<evidence type="ECO:0000313" key="3">
    <source>
        <dbReference type="EMBL" id="NBI77548.1"/>
    </source>
</evidence>
<proteinExistence type="predicted"/>